<dbReference type="SMART" id="SM00543">
    <property type="entry name" value="MIF4G"/>
    <property type="match status" value="1"/>
</dbReference>
<feature type="compositionally biased region" description="Low complexity" evidence="4">
    <location>
        <begin position="121"/>
        <end position="149"/>
    </location>
</feature>
<accession>A0AAD2D2V9</accession>
<feature type="compositionally biased region" description="Polar residues" evidence="4">
    <location>
        <begin position="81"/>
        <end position="97"/>
    </location>
</feature>
<evidence type="ECO:0000259" key="5">
    <source>
        <dbReference type="SMART" id="SM00543"/>
    </source>
</evidence>
<dbReference type="PANTHER" id="PTHR23253">
    <property type="entry name" value="EUKARYOTIC TRANSLATION INITIATION FACTOR 4 GAMMA"/>
    <property type="match status" value="1"/>
</dbReference>
<dbReference type="InterPro" id="IPR003890">
    <property type="entry name" value="MIF4G-like_typ-3"/>
</dbReference>
<feature type="compositionally biased region" description="Polar residues" evidence="4">
    <location>
        <begin position="182"/>
        <end position="192"/>
    </location>
</feature>
<sequence length="958" mass="108272">MPTDSTNTLKKISLKSTAKAFKPSASKASVAAKPTGPPVAVPPPGPHQNPPPILPQGGMINMPPNYRAPPPAPVAAGYPSRPNNGPASSLAQSTMTRPTKGLNTAARVFSMKKSTREFRPSAKATPAAPTNTETAKTEAAPKASTTTSSLGKPTLSKGSRSFKPKGLSQTVDPTSRPPIPTPSETSKIQTSAVEKKTQETPKEDLKEVAKEEEEEIEKTQESTTKDTSSPTKDSSKVPEASKEAEDEAKVEERKTKVDEKSNDPIAVLTQAMKETKKLPLEAFLAFRDNEMCTCQDEEPSFANPIVLNRPYEERQSDAFRKGRKGNYNNSHHKGGYGGRNNHNNYNQNHKRGGRNHGRHNDRHGKGNFRGNQHGGGLVRNPISEETKEMKEQASKLKDRLKNIDKGNVELRAKAILNKITPDNIKSQKSEFYKVLKDCSTSDERQKVVKIIFRKATFEEKYVSMYASLIKYLGETEYDEINNPVGEESKGGKSAARKAKDSPLKKEVVEECKACFYEFFEEMKIDDVKEEDREEFTYKYKKRLFGNLTFIAELYKKKLVGINVPIVVLRTLLGQTDEEFGQKANEFTVEGACTFLKRVGSRLDKATKSKSKKGGEESPTKKKSEKHQETFENMLVVLKGYEDNEYSKSRVGYLIKNTLEMRESNWENKDIKEGPKTKKQIKKDHQAAMRGDDDLHKSPSKMNKKHSVKKGGFGELAMQKTESSMSIMSESDNYNIPKPVEKEYSPREMEHMDHEAIKDRFIGNFVEWIQTSEYNLEMFNKPENKTPKSKILEFLLDKLYDKEEKDVKKFPEYFFHLFEKKMYAKKDIEVALTAFFKTIPDIEADFPHLANLYSDLLYFIFVEKDIADFRKVHIKIESGAEGEEPDVFIEIYFKIFAALLTKIQANLGDDKLAHYFTQFKVSETCKMLKPYILEDGLFDEMIEQGIPEKVVSLVNVATE</sequence>
<comment type="similarity">
    <text evidence="1">Belongs to the eukaryotic initiation factor 4G family.</text>
</comment>
<protein>
    <recommendedName>
        <fullName evidence="5">MIF4G domain-containing protein</fullName>
    </recommendedName>
</protein>
<name>A0AAD2D2V9_EUPCR</name>
<feature type="region of interest" description="Disordered" evidence="4">
    <location>
        <begin position="17"/>
        <end position="261"/>
    </location>
</feature>
<dbReference type="SUPFAM" id="SSF48371">
    <property type="entry name" value="ARM repeat"/>
    <property type="match status" value="1"/>
</dbReference>
<comment type="caution">
    <text evidence="6">The sequence shown here is derived from an EMBL/GenBank/DDBJ whole genome shotgun (WGS) entry which is preliminary data.</text>
</comment>
<feature type="domain" description="MIF4G" evidence="5">
    <location>
        <begin position="409"/>
        <end position="664"/>
    </location>
</feature>
<keyword evidence="2" id="KW-0396">Initiation factor</keyword>
<evidence type="ECO:0000313" key="7">
    <source>
        <dbReference type="Proteomes" id="UP001295684"/>
    </source>
</evidence>
<dbReference type="GO" id="GO:0016281">
    <property type="term" value="C:eukaryotic translation initiation factor 4F complex"/>
    <property type="evidence" value="ECO:0007669"/>
    <property type="project" value="TreeGrafter"/>
</dbReference>
<gene>
    <name evidence="6" type="ORF">ECRASSUSDP1_LOCUS19006</name>
</gene>
<evidence type="ECO:0000313" key="6">
    <source>
        <dbReference type="EMBL" id="CAI2377618.1"/>
    </source>
</evidence>
<dbReference type="GO" id="GO:0003729">
    <property type="term" value="F:mRNA binding"/>
    <property type="evidence" value="ECO:0007669"/>
    <property type="project" value="TreeGrafter"/>
</dbReference>
<evidence type="ECO:0000256" key="4">
    <source>
        <dbReference type="SAM" id="MobiDB-lite"/>
    </source>
</evidence>
<feature type="compositionally biased region" description="Basic and acidic residues" evidence="4">
    <location>
        <begin position="250"/>
        <end position="261"/>
    </location>
</feature>
<evidence type="ECO:0000256" key="3">
    <source>
        <dbReference type="ARBA" id="ARBA00022917"/>
    </source>
</evidence>
<dbReference type="PANTHER" id="PTHR23253:SF9">
    <property type="entry name" value="EUKARYOTIC TRANSLATION INITIATION FACTOR 4 GAMMA 2"/>
    <property type="match status" value="1"/>
</dbReference>
<feature type="region of interest" description="Disordered" evidence="4">
    <location>
        <begin position="605"/>
        <end position="627"/>
    </location>
</feature>
<feature type="region of interest" description="Disordered" evidence="4">
    <location>
        <begin position="321"/>
        <end position="377"/>
    </location>
</feature>
<dbReference type="GO" id="GO:0003743">
    <property type="term" value="F:translation initiation factor activity"/>
    <property type="evidence" value="ECO:0007669"/>
    <property type="project" value="UniProtKB-KW"/>
</dbReference>
<feature type="region of interest" description="Disordered" evidence="4">
    <location>
        <begin position="670"/>
        <end position="707"/>
    </location>
</feature>
<dbReference type="InterPro" id="IPR016024">
    <property type="entry name" value="ARM-type_fold"/>
</dbReference>
<feature type="compositionally biased region" description="Basic and acidic residues" evidence="4">
    <location>
        <begin position="682"/>
        <end position="696"/>
    </location>
</feature>
<dbReference type="AlphaFoldDB" id="A0AAD2D2V9"/>
<keyword evidence="7" id="KW-1185">Reference proteome</keyword>
<dbReference type="Pfam" id="PF02854">
    <property type="entry name" value="MIF4G"/>
    <property type="match status" value="1"/>
</dbReference>
<feature type="compositionally biased region" description="Basic residues" evidence="4">
    <location>
        <begin position="697"/>
        <end position="707"/>
    </location>
</feature>
<evidence type="ECO:0000256" key="2">
    <source>
        <dbReference type="ARBA" id="ARBA00022540"/>
    </source>
</evidence>
<feature type="compositionally biased region" description="Basic and acidic residues" evidence="4">
    <location>
        <begin position="233"/>
        <end position="243"/>
    </location>
</feature>
<proteinExistence type="inferred from homology"/>
<reference evidence="6" key="1">
    <citation type="submission" date="2023-07" db="EMBL/GenBank/DDBJ databases">
        <authorList>
            <consortium name="AG Swart"/>
            <person name="Singh M."/>
            <person name="Singh A."/>
            <person name="Seah K."/>
            <person name="Emmerich C."/>
        </authorList>
    </citation>
    <scope>NUCLEOTIDE SEQUENCE</scope>
    <source>
        <strain evidence="6">DP1</strain>
    </source>
</reference>
<dbReference type="Proteomes" id="UP001295684">
    <property type="component" value="Unassembled WGS sequence"/>
</dbReference>
<feature type="compositionally biased region" description="Pro residues" evidence="4">
    <location>
        <begin position="35"/>
        <end position="54"/>
    </location>
</feature>
<dbReference type="Gene3D" id="1.25.40.180">
    <property type="match status" value="2"/>
</dbReference>
<feature type="compositionally biased region" description="Basic residues" evidence="4">
    <location>
        <begin position="348"/>
        <end position="366"/>
    </location>
</feature>
<evidence type="ECO:0000256" key="1">
    <source>
        <dbReference type="ARBA" id="ARBA00005775"/>
    </source>
</evidence>
<feature type="compositionally biased region" description="Low complexity" evidence="4">
    <location>
        <begin position="17"/>
        <end position="34"/>
    </location>
</feature>
<keyword evidence="3" id="KW-0648">Protein biosynthesis</keyword>
<dbReference type="EMBL" id="CAMPGE010019272">
    <property type="protein sequence ID" value="CAI2377618.1"/>
    <property type="molecule type" value="Genomic_DNA"/>
</dbReference>
<organism evidence="6 7">
    <name type="scientific">Euplotes crassus</name>
    <dbReference type="NCBI Taxonomy" id="5936"/>
    <lineage>
        <taxon>Eukaryota</taxon>
        <taxon>Sar</taxon>
        <taxon>Alveolata</taxon>
        <taxon>Ciliophora</taxon>
        <taxon>Intramacronucleata</taxon>
        <taxon>Spirotrichea</taxon>
        <taxon>Hypotrichia</taxon>
        <taxon>Euplotida</taxon>
        <taxon>Euplotidae</taxon>
        <taxon>Moneuplotes</taxon>
    </lineage>
</organism>
<feature type="compositionally biased region" description="Basic and acidic residues" evidence="4">
    <location>
        <begin position="193"/>
        <end position="209"/>
    </location>
</feature>